<reference evidence="3" key="1">
    <citation type="submission" date="2016-06" db="EMBL/GenBank/DDBJ databases">
        <authorList>
            <person name="Berg J.A."/>
            <person name="Grossarth S.E."/>
            <person name="Jarvis T.M."/>
            <person name="Merrill B.D."/>
            <person name="Breakwell D.P."/>
            <person name="Hope S."/>
            <person name="Grose J.H."/>
        </authorList>
    </citation>
    <scope>NUCLEOTIDE SEQUENCE [LARGE SCALE GENOMIC DNA]</scope>
</reference>
<evidence type="ECO:0000313" key="3">
    <source>
        <dbReference type="Proteomes" id="UP000203302"/>
    </source>
</evidence>
<sequence length="452" mass="50748">MGYWSKHAQSVKELKRVAAESIKFQDKKKLASLADIVAKFQAAGDFSVAAYDTSGIKEWIQKNHGIGVVFTNGAELGLESELFAAIQPPQIDANNPIVAQFHRVVYQGNKDLDLYSKFIKDNELNGEFDDNNAVLKGDLSKITSPLYVTPPIFNGRAELTAYEIAAIILHEVGHVYYYLRTLMRGVIVNLLADAAANRMMEMDSPQEKLRVVKDVERILDTKINQPETICDSFKKENIYMHLVTQTLLERPNITGGKGFGNRSWERAADDFSARMGAAPYLASALYKMEMSQWWILRHNSYTNIYTHLFGELLNMAVLIVGATTPFGIVYASVMVAFGLIINDPENTIYDPPQERFETLRRNLVEELNVLKGLNTKAANEQRQRCLDGIAGLDQILKTVKDKDNIYAFIMKTLTPAGRKERAAVDYQRALEGYMSNDLRVASAKMSQLANAK</sequence>
<keyword evidence="1" id="KW-0472">Membrane</keyword>
<organism evidence="2 3">
    <name type="scientific">Erwinia phage vB_EamM_Huxley</name>
    <dbReference type="NCBI Taxonomy" id="1883373"/>
    <lineage>
        <taxon>Viruses</taxon>
        <taxon>Duplodnaviria</taxon>
        <taxon>Heunggongvirae</taxon>
        <taxon>Uroviricota</taxon>
        <taxon>Caudoviricetes</taxon>
        <taxon>Chimalliviridae</taxon>
        <taxon>Machinavirus</taxon>
        <taxon>Machinavirus machina</taxon>
    </lineage>
</organism>
<dbReference type="KEGG" id="vg:29069184"/>
<name>A0A1B2ID51_9CAUD</name>
<evidence type="ECO:0000256" key="1">
    <source>
        <dbReference type="SAM" id="Phobius"/>
    </source>
</evidence>
<evidence type="ECO:0000313" key="2">
    <source>
        <dbReference type="EMBL" id="ANZ49144.1"/>
    </source>
</evidence>
<gene>
    <name evidence="2" type="ORF">HUXLEY_62</name>
</gene>
<dbReference type="Proteomes" id="UP000203302">
    <property type="component" value="Segment"/>
</dbReference>
<protein>
    <submittedName>
        <fullName evidence="2">Putative virion structural protein</fullName>
    </submittedName>
</protein>
<dbReference type="OrthoDB" id="3260at10239"/>
<keyword evidence="1" id="KW-1133">Transmembrane helix</keyword>
<keyword evidence="1" id="KW-0812">Transmembrane</keyword>
<dbReference type="EMBL" id="KX397368">
    <property type="protein sequence ID" value="ANZ49144.1"/>
    <property type="molecule type" value="Genomic_DNA"/>
</dbReference>
<proteinExistence type="predicted"/>
<dbReference type="GeneID" id="29069184"/>
<dbReference type="RefSeq" id="YP_009293030.1">
    <property type="nucleotide sequence ID" value="NC_031127.1"/>
</dbReference>
<accession>A0A1B2ID51</accession>
<feature type="transmembrane region" description="Helical" evidence="1">
    <location>
        <begin position="312"/>
        <end position="341"/>
    </location>
</feature>